<feature type="transmembrane region" description="Helical" evidence="2">
    <location>
        <begin position="247"/>
        <end position="267"/>
    </location>
</feature>
<evidence type="ECO:0000313" key="3">
    <source>
        <dbReference type="EMBL" id="TNV78759.1"/>
    </source>
</evidence>
<sequence>MTSEGDLLQQSHSGANSFYQEDPEPNITQTKLISVMYVVASADFALLCFAVYLVFRVHKLVKFTDLPMLLSIISVALALTSFLTYSILLIIQANLIAEHGNDPDYDEPFIMTADGTNVIRVVDSFKVMFTFCAFVFDVYKWCIFIIATATDVSEERDMTKYRQEKLRVVLISIQSIVITISLAFMTGLLVTPAYTDLNNEFISSQKIYTIVTFSTFLLVYITVLIILRGRLKKYFPRFYLKESPKILLSNGIIIGSIISRICANIFTYLFQDEINDSYGKGTWFYPLYQLCSSFLASLFPLAAIIVSLMYAVNQKKRIVSVADRISPRQKRRNNISSDSIQSYLEYEEQNSSLGFDEEDSDEEEDIEGEDAIYDSEGQILKIQDSHTLSDNRILLKPKPKKKRKKTKKSKQVSNDELATNKKSTFTRNKNSQNNHVSQNSSNSGSHSKSDD</sequence>
<feature type="compositionally biased region" description="Basic residues" evidence="1">
    <location>
        <begin position="395"/>
        <end position="410"/>
    </location>
</feature>
<feature type="transmembrane region" description="Helical" evidence="2">
    <location>
        <begin position="32"/>
        <end position="55"/>
    </location>
</feature>
<evidence type="ECO:0000313" key="4">
    <source>
        <dbReference type="Proteomes" id="UP000785679"/>
    </source>
</evidence>
<name>A0A8J8NR12_HALGN</name>
<evidence type="ECO:0000256" key="1">
    <source>
        <dbReference type="SAM" id="MobiDB-lite"/>
    </source>
</evidence>
<proteinExistence type="predicted"/>
<dbReference type="Proteomes" id="UP000785679">
    <property type="component" value="Unassembled WGS sequence"/>
</dbReference>
<feature type="compositionally biased region" description="Polar residues" evidence="1">
    <location>
        <begin position="1"/>
        <end position="19"/>
    </location>
</feature>
<feature type="compositionally biased region" description="Polar residues" evidence="1">
    <location>
        <begin position="411"/>
        <end position="427"/>
    </location>
</feature>
<accession>A0A8J8NR12</accession>
<feature type="transmembrane region" description="Helical" evidence="2">
    <location>
        <begin position="287"/>
        <end position="312"/>
    </location>
</feature>
<organism evidence="3 4">
    <name type="scientific">Halteria grandinella</name>
    <dbReference type="NCBI Taxonomy" id="5974"/>
    <lineage>
        <taxon>Eukaryota</taxon>
        <taxon>Sar</taxon>
        <taxon>Alveolata</taxon>
        <taxon>Ciliophora</taxon>
        <taxon>Intramacronucleata</taxon>
        <taxon>Spirotrichea</taxon>
        <taxon>Stichotrichia</taxon>
        <taxon>Sporadotrichida</taxon>
        <taxon>Halteriidae</taxon>
        <taxon>Halteria</taxon>
    </lineage>
</organism>
<dbReference type="EMBL" id="RRYP01009894">
    <property type="protein sequence ID" value="TNV78759.1"/>
    <property type="molecule type" value="Genomic_DNA"/>
</dbReference>
<keyword evidence="4" id="KW-1185">Reference proteome</keyword>
<feature type="transmembrane region" description="Helical" evidence="2">
    <location>
        <begin position="168"/>
        <end position="195"/>
    </location>
</feature>
<dbReference type="AlphaFoldDB" id="A0A8J8NR12"/>
<feature type="transmembrane region" description="Helical" evidence="2">
    <location>
        <begin position="207"/>
        <end position="227"/>
    </location>
</feature>
<keyword evidence="2" id="KW-0472">Membrane</keyword>
<comment type="caution">
    <text evidence="3">The sequence shown here is derived from an EMBL/GenBank/DDBJ whole genome shotgun (WGS) entry which is preliminary data.</text>
</comment>
<feature type="compositionally biased region" description="Low complexity" evidence="1">
    <location>
        <begin position="428"/>
        <end position="451"/>
    </location>
</feature>
<gene>
    <name evidence="3" type="ORF">FGO68_gene13367</name>
</gene>
<evidence type="ECO:0008006" key="5">
    <source>
        <dbReference type="Google" id="ProtNLM"/>
    </source>
</evidence>
<keyword evidence="2" id="KW-0812">Transmembrane</keyword>
<feature type="region of interest" description="Disordered" evidence="1">
    <location>
        <begin position="1"/>
        <end position="22"/>
    </location>
</feature>
<feature type="region of interest" description="Disordered" evidence="1">
    <location>
        <begin position="390"/>
        <end position="451"/>
    </location>
</feature>
<evidence type="ECO:0000256" key="2">
    <source>
        <dbReference type="SAM" id="Phobius"/>
    </source>
</evidence>
<keyword evidence="2" id="KW-1133">Transmembrane helix</keyword>
<reference evidence="3" key="1">
    <citation type="submission" date="2019-06" db="EMBL/GenBank/DDBJ databases">
        <authorList>
            <person name="Zheng W."/>
        </authorList>
    </citation>
    <scope>NUCLEOTIDE SEQUENCE</scope>
    <source>
        <strain evidence="3">QDHG01</strain>
    </source>
</reference>
<protein>
    <recommendedName>
        <fullName evidence="5">Transmembrane protein</fullName>
    </recommendedName>
</protein>
<feature type="transmembrane region" description="Helical" evidence="2">
    <location>
        <begin position="67"/>
        <end position="91"/>
    </location>
</feature>
<feature type="transmembrane region" description="Helical" evidence="2">
    <location>
        <begin position="127"/>
        <end position="147"/>
    </location>
</feature>